<dbReference type="GeneID" id="39592760"/>
<dbReference type="GO" id="GO:0005886">
    <property type="term" value="C:plasma membrane"/>
    <property type="evidence" value="ECO:0007669"/>
    <property type="project" value="InterPro"/>
</dbReference>
<keyword evidence="2" id="KW-0812">Transmembrane</keyword>
<dbReference type="GO" id="GO:0032153">
    <property type="term" value="C:cell division site"/>
    <property type="evidence" value="ECO:0007669"/>
    <property type="project" value="TreeGrafter"/>
</dbReference>
<dbReference type="PANTHER" id="PTHR28013:SF4">
    <property type="entry name" value="MARVEL DOMAIN-CONTAINING PROTEIN"/>
    <property type="match status" value="1"/>
</dbReference>
<keyword evidence="2" id="KW-0472">Membrane</keyword>
<dbReference type="GO" id="GO:0035838">
    <property type="term" value="C:growing cell tip"/>
    <property type="evidence" value="ECO:0007669"/>
    <property type="project" value="TreeGrafter"/>
</dbReference>
<protein>
    <submittedName>
        <fullName evidence="3">Uncharacterized protein</fullName>
    </submittedName>
</protein>
<keyword evidence="2" id="KW-1133">Transmembrane helix</keyword>
<dbReference type="InterPro" id="IPR051380">
    <property type="entry name" value="pH-response_reg_palI/RIM9"/>
</dbReference>
<dbReference type="RefSeq" id="XP_028476468.1">
    <property type="nucleotide sequence ID" value="XM_028623535.1"/>
</dbReference>
<evidence type="ECO:0000313" key="3">
    <source>
        <dbReference type="EMBL" id="RSH82013.1"/>
    </source>
</evidence>
<dbReference type="PANTHER" id="PTHR28013">
    <property type="entry name" value="PROTEIN DCV1-RELATED"/>
    <property type="match status" value="1"/>
</dbReference>
<organism evidence="3 4">
    <name type="scientific">Apiotrichum porosum</name>
    <dbReference type="NCBI Taxonomy" id="105984"/>
    <lineage>
        <taxon>Eukaryota</taxon>
        <taxon>Fungi</taxon>
        <taxon>Dikarya</taxon>
        <taxon>Basidiomycota</taxon>
        <taxon>Agaricomycotina</taxon>
        <taxon>Tremellomycetes</taxon>
        <taxon>Trichosporonales</taxon>
        <taxon>Trichosporonaceae</taxon>
        <taxon>Apiotrichum</taxon>
    </lineage>
</organism>
<sequence length="268" mass="28880">MKRAIPAFVFAFLAFICFILVTVTAPFIKGLYVVHVETTKDAAFGINLGVFGSCFPGSTSLLGIQLSKTACSTPAYPYSLNAAYFGSEAKGGVILKALNNIAKGLILNPFAAAFALVALIPSLIAMCTQARFTQMLTWILLIVATLCSWAAFFVNIAFAVVAKNRVKENTNGEFVASYGNAVWISLVGAVLMTIAMFLALFGACCCVKQRKEEHHDVEAEDAHAKAVAEKEAQQARDNSEEHAAGDHTAELATAEHTTEKSKFAFWKH</sequence>
<dbReference type="Pfam" id="PF06687">
    <property type="entry name" value="SUR7"/>
    <property type="match status" value="1"/>
</dbReference>
<comment type="caution">
    <text evidence="3">The sequence shown here is derived from an EMBL/GenBank/DDBJ whole genome shotgun (WGS) entry which is preliminary data.</text>
</comment>
<accession>A0A427XT73</accession>
<dbReference type="InterPro" id="IPR009571">
    <property type="entry name" value="SUR7/Rim9-like_fungi"/>
</dbReference>
<feature type="compositionally biased region" description="Basic and acidic residues" evidence="1">
    <location>
        <begin position="218"/>
        <end position="249"/>
    </location>
</feature>
<proteinExistence type="predicted"/>
<evidence type="ECO:0000256" key="2">
    <source>
        <dbReference type="SAM" id="Phobius"/>
    </source>
</evidence>
<feature type="region of interest" description="Disordered" evidence="1">
    <location>
        <begin position="218"/>
        <end position="268"/>
    </location>
</feature>
<reference evidence="3 4" key="1">
    <citation type="submission" date="2018-11" db="EMBL/GenBank/DDBJ databases">
        <title>Genome sequence of Apiotrichum porosum DSM 27194.</title>
        <authorList>
            <person name="Aliyu H."/>
            <person name="Gorte O."/>
            <person name="Ochsenreither K."/>
        </authorList>
    </citation>
    <scope>NUCLEOTIDE SEQUENCE [LARGE SCALE GENOMIC DNA]</scope>
    <source>
        <strain evidence="3 4">DSM 27194</strain>
    </source>
</reference>
<feature type="transmembrane region" description="Helical" evidence="2">
    <location>
        <begin position="182"/>
        <end position="207"/>
    </location>
</feature>
<dbReference type="STRING" id="105984.A0A427XT73"/>
<feature type="transmembrane region" description="Helical" evidence="2">
    <location>
        <begin position="105"/>
        <end position="126"/>
    </location>
</feature>
<feature type="transmembrane region" description="Helical" evidence="2">
    <location>
        <begin position="138"/>
        <end position="162"/>
    </location>
</feature>
<dbReference type="Proteomes" id="UP000279236">
    <property type="component" value="Unassembled WGS sequence"/>
</dbReference>
<keyword evidence="4" id="KW-1185">Reference proteome</keyword>
<dbReference type="EMBL" id="RSCE01000006">
    <property type="protein sequence ID" value="RSH82013.1"/>
    <property type="molecule type" value="Genomic_DNA"/>
</dbReference>
<dbReference type="AlphaFoldDB" id="A0A427XT73"/>
<evidence type="ECO:0000313" key="4">
    <source>
        <dbReference type="Proteomes" id="UP000279236"/>
    </source>
</evidence>
<evidence type="ECO:0000256" key="1">
    <source>
        <dbReference type="SAM" id="MobiDB-lite"/>
    </source>
</evidence>
<feature type="transmembrane region" description="Helical" evidence="2">
    <location>
        <begin position="7"/>
        <end position="28"/>
    </location>
</feature>
<gene>
    <name evidence="3" type="ORF">EHS24_008217</name>
</gene>
<dbReference type="OrthoDB" id="3881at2759"/>
<name>A0A427XT73_9TREE</name>